<name>A0AAD2JD02_BACPU</name>
<accession>A0AAD2JD02</accession>
<keyword evidence="1" id="KW-0472">Membrane</keyword>
<proteinExistence type="predicted"/>
<feature type="transmembrane region" description="Helical" evidence="1">
    <location>
        <begin position="152"/>
        <end position="172"/>
    </location>
</feature>
<organism evidence="2 3">
    <name type="scientific">Bacillus pumilus</name>
    <name type="common">Bacillus mesentericus</name>
    <dbReference type="NCBI Taxonomy" id="1408"/>
    <lineage>
        <taxon>Bacteria</taxon>
        <taxon>Bacillati</taxon>
        <taxon>Bacillota</taxon>
        <taxon>Bacilli</taxon>
        <taxon>Bacillales</taxon>
        <taxon>Bacillaceae</taxon>
        <taxon>Bacillus</taxon>
    </lineage>
</organism>
<evidence type="ECO:0008006" key="4">
    <source>
        <dbReference type="Google" id="ProtNLM"/>
    </source>
</evidence>
<dbReference type="RefSeq" id="WP_117731694.1">
    <property type="nucleotide sequence ID" value="NZ_CP027116.1"/>
</dbReference>
<feature type="transmembrane region" description="Helical" evidence="1">
    <location>
        <begin position="122"/>
        <end position="140"/>
    </location>
</feature>
<evidence type="ECO:0000313" key="2">
    <source>
        <dbReference type="EMBL" id="AVM25390.1"/>
    </source>
</evidence>
<feature type="transmembrane region" description="Helical" evidence="1">
    <location>
        <begin position="59"/>
        <end position="79"/>
    </location>
</feature>
<evidence type="ECO:0000256" key="1">
    <source>
        <dbReference type="SAM" id="Phobius"/>
    </source>
</evidence>
<dbReference type="Proteomes" id="UP000264960">
    <property type="component" value="Chromosome"/>
</dbReference>
<keyword evidence="1" id="KW-1133">Transmembrane helix</keyword>
<feature type="transmembrane region" description="Helical" evidence="1">
    <location>
        <begin position="6"/>
        <end position="27"/>
    </location>
</feature>
<dbReference type="EMBL" id="CP027116">
    <property type="protein sequence ID" value="AVM25390.1"/>
    <property type="molecule type" value="Genomic_DNA"/>
</dbReference>
<feature type="transmembrane region" description="Helical" evidence="1">
    <location>
        <begin position="34"/>
        <end position="53"/>
    </location>
</feature>
<protein>
    <recommendedName>
        <fullName evidence="4">Integral inner membrane protein</fullName>
    </recommendedName>
</protein>
<gene>
    <name evidence="2" type="ORF">C5695_16725</name>
</gene>
<evidence type="ECO:0000313" key="3">
    <source>
        <dbReference type="Proteomes" id="UP000264960"/>
    </source>
</evidence>
<sequence length="183" mass="20521">MVGLLIVACEIGFWLFILVGLTLRYVFRQKKWGALFLICTPILDLILLAATYIDLKQGAVASVIHGLAAVYIGVSLAFGHQMVKWADARFAYRFAGGPKPKGRPKYGKERSMYEMTSWTRHLISYVIGAGLLFGLSYLIQAPERTESLMQLARVWGMVLAIDFVISISYVIWPKKHPQHIASS</sequence>
<reference evidence="2 3" key="1">
    <citation type="submission" date="2018-02" db="EMBL/GenBank/DDBJ databases">
        <title>The complete genome of two Bacillus pumilus strains from Cuatro Cienegas, Coahuila, Mexico.</title>
        <authorList>
            <person name="Zarza E."/>
            <person name="Alcaraz L.D."/>
            <person name="Aguilar-Salinas B."/>
            <person name="Islas A."/>
            <person name="Olmedo-Alvarez G."/>
        </authorList>
    </citation>
    <scope>NUCLEOTIDE SEQUENCE [LARGE SCALE GENOMIC DNA]</scope>
    <source>
        <strain evidence="2 3">145</strain>
    </source>
</reference>
<keyword evidence="1" id="KW-0812">Transmembrane</keyword>
<dbReference type="AlphaFoldDB" id="A0AAD2JD02"/>